<name>A0A7X4GX72_9BURK</name>
<dbReference type="AlphaFoldDB" id="A0A7X4GX72"/>
<organism evidence="1 2">
    <name type="scientific">Duganella rivi</name>
    <dbReference type="NCBI Taxonomy" id="2666083"/>
    <lineage>
        <taxon>Bacteria</taxon>
        <taxon>Pseudomonadati</taxon>
        <taxon>Pseudomonadota</taxon>
        <taxon>Betaproteobacteria</taxon>
        <taxon>Burkholderiales</taxon>
        <taxon>Oxalobacteraceae</taxon>
        <taxon>Telluria group</taxon>
        <taxon>Duganella</taxon>
    </lineage>
</organism>
<dbReference type="EMBL" id="WWCK01000008">
    <property type="protein sequence ID" value="MYM70229.1"/>
    <property type="molecule type" value="Genomic_DNA"/>
</dbReference>
<proteinExistence type="predicted"/>
<accession>A0A7X4GX72</accession>
<sequence>MTSFKKLWTTFVDALKPEALREPNPTGLHSIYIDTRPFNVGNFSSRER</sequence>
<evidence type="ECO:0000313" key="2">
    <source>
        <dbReference type="Proteomes" id="UP000450012"/>
    </source>
</evidence>
<comment type="caution">
    <text evidence="1">The sequence shown here is derived from an EMBL/GenBank/DDBJ whole genome shotgun (WGS) entry which is preliminary data.</text>
</comment>
<dbReference type="RefSeq" id="WP_161016723.1">
    <property type="nucleotide sequence ID" value="NZ_WWCK01000008.1"/>
</dbReference>
<dbReference type="Proteomes" id="UP000450012">
    <property type="component" value="Unassembled WGS sequence"/>
</dbReference>
<reference evidence="1 2" key="1">
    <citation type="submission" date="2019-12" db="EMBL/GenBank/DDBJ databases">
        <title>Novel species isolated from a subtropical stream in China.</title>
        <authorList>
            <person name="Lu H."/>
        </authorList>
    </citation>
    <scope>NUCLEOTIDE SEQUENCE [LARGE SCALE GENOMIC DNA]</scope>
    <source>
        <strain evidence="1 2">FT55W</strain>
    </source>
</reference>
<gene>
    <name evidence="1" type="ORF">GTP45_25980</name>
</gene>
<protein>
    <submittedName>
        <fullName evidence="1">Uncharacterized protein</fullName>
    </submittedName>
</protein>
<evidence type="ECO:0000313" key="1">
    <source>
        <dbReference type="EMBL" id="MYM70229.1"/>
    </source>
</evidence>
<keyword evidence="2" id="KW-1185">Reference proteome</keyword>